<evidence type="ECO:0000256" key="1">
    <source>
        <dbReference type="SAM" id="Phobius"/>
    </source>
</evidence>
<evidence type="ECO:0000313" key="2">
    <source>
        <dbReference type="EMBL" id="AXF95904.1"/>
    </source>
</evidence>
<accession>A0A345DNW6</accession>
<keyword evidence="1" id="KW-0472">Membrane</keyword>
<evidence type="ECO:0000313" key="3">
    <source>
        <dbReference type="Proteomes" id="UP000253689"/>
    </source>
</evidence>
<dbReference type="Proteomes" id="UP000253689">
    <property type="component" value="Chromosome"/>
</dbReference>
<keyword evidence="1" id="KW-0812">Transmembrane</keyword>
<protein>
    <submittedName>
        <fullName evidence="2">Spiroplasma plectrovirus-related protein</fullName>
    </submittedName>
</protein>
<sequence length="151" mass="17563">MVKMINLLVVENNNSNWDKIFSFVFDIFLFIFDVIWNTKFPMTNTSIAYFLVFFMVIKLSIYAIHGTSTQYNNLGSTVNNGVSQVYSSTVRGVSDIKQGMQKHIKERKQFKINSNKIKINSNKQQLSSLAKQAKIREQGFKRVHTTRRIKK</sequence>
<organism evidence="2 3">
    <name type="scientific">Spiroplasma phoeniceum P40</name>
    <dbReference type="NCBI Taxonomy" id="1276259"/>
    <lineage>
        <taxon>Bacteria</taxon>
        <taxon>Bacillati</taxon>
        <taxon>Mycoplasmatota</taxon>
        <taxon>Mollicutes</taxon>
        <taxon>Entomoplasmatales</taxon>
        <taxon>Spiroplasmataceae</taxon>
        <taxon>Spiroplasma</taxon>
    </lineage>
</organism>
<dbReference type="EMBL" id="CP031088">
    <property type="protein sequence ID" value="AXF95904.1"/>
    <property type="molecule type" value="Genomic_DNA"/>
</dbReference>
<dbReference type="AlphaFoldDB" id="A0A345DNW6"/>
<proteinExistence type="predicted"/>
<dbReference type="KEGG" id="sphh:SDAV_00923"/>
<feature type="transmembrane region" description="Helical" evidence="1">
    <location>
        <begin position="48"/>
        <end position="65"/>
    </location>
</feature>
<feature type="transmembrane region" description="Helical" evidence="1">
    <location>
        <begin position="20"/>
        <end position="36"/>
    </location>
</feature>
<keyword evidence="3" id="KW-1185">Reference proteome</keyword>
<gene>
    <name evidence="2" type="ORF">SDAV_00923</name>
</gene>
<reference evidence="3" key="1">
    <citation type="submission" date="2018-07" db="EMBL/GenBank/DDBJ databases">
        <title>Complete Genome Sequence of Spiroplasma phoeniceum.</title>
        <authorList>
            <person name="Davis R.E."/>
            <person name="Shao J.Y."/>
            <person name="Zhao Y."/>
            <person name="Silver A."/>
            <person name="Stump z."/>
            <person name="Gasparich G."/>
        </authorList>
    </citation>
    <scope>NUCLEOTIDE SEQUENCE [LARGE SCALE GENOMIC DNA]</scope>
    <source>
        <strain evidence="3">P40</strain>
    </source>
</reference>
<keyword evidence="1" id="KW-1133">Transmembrane helix</keyword>
<name>A0A345DNW6_9MOLU</name>